<gene>
    <name evidence="1" type="ORF">PIB30_064268</name>
</gene>
<feature type="non-terminal residue" evidence="1">
    <location>
        <position position="1"/>
    </location>
</feature>
<dbReference type="EMBL" id="JASCZI010000624">
    <property type="protein sequence ID" value="MED6112728.1"/>
    <property type="molecule type" value="Genomic_DNA"/>
</dbReference>
<dbReference type="Proteomes" id="UP001341840">
    <property type="component" value="Unassembled WGS sequence"/>
</dbReference>
<name>A0ABU6QLL9_9FABA</name>
<keyword evidence="2" id="KW-1185">Reference proteome</keyword>
<proteinExistence type="predicted"/>
<protein>
    <submittedName>
        <fullName evidence="1">Uncharacterized protein</fullName>
    </submittedName>
</protein>
<organism evidence="1 2">
    <name type="scientific">Stylosanthes scabra</name>
    <dbReference type="NCBI Taxonomy" id="79078"/>
    <lineage>
        <taxon>Eukaryota</taxon>
        <taxon>Viridiplantae</taxon>
        <taxon>Streptophyta</taxon>
        <taxon>Embryophyta</taxon>
        <taxon>Tracheophyta</taxon>
        <taxon>Spermatophyta</taxon>
        <taxon>Magnoliopsida</taxon>
        <taxon>eudicotyledons</taxon>
        <taxon>Gunneridae</taxon>
        <taxon>Pentapetalae</taxon>
        <taxon>rosids</taxon>
        <taxon>fabids</taxon>
        <taxon>Fabales</taxon>
        <taxon>Fabaceae</taxon>
        <taxon>Papilionoideae</taxon>
        <taxon>50 kb inversion clade</taxon>
        <taxon>dalbergioids sensu lato</taxon>
        <taxon>Dalbergieae</taxon>
        <taxon>Pterocarpus clade</taxon>
        <taxon>Stylosanthes</taxon>
    </lineage>
</organism>
<sequence>TAPVLRSGYLTIVQRTLNGMPSLNDQSRRCAFGGQALQRDRELCRRRRLIYDLIPTSAGLIAYDPYSSGLGPGGRFLPIMCSEIRFRLIMLSLLQKMGKKSAANKDKAVAELAKKKGSRKNQGHEFRCLPKIVAQMFIYLKEHPDKRALVDEMGFGALSYLPNEYLNQRLLKQIYYHYDIYDNTIYSDASAVNITTEKIGHALGLSSRGISESVSLSCVISVSVFPLKLISLTNVVFSFV</sequence>
<accession>A0ABU6QLL9</accession>
<reference evidence="1 2" key="1">
    <citation type="journal article" date="2023" name="Plants (Basel)">
        <title>Bridging the Gap: Combining Genomics and Transcriptomics Approaches to Understand Stylosanthes scabra, an Orphan Legume from the Brazilian Caatinga.</title>
        <authorList>
            <person name="Ferreira-Neto J.R.C."/>
            <person name="da Silva M.D."/>
            <person name="Binneck E."/>
            <person name="de Melo N.F."/>
            <person name="da Silva R.H."/>
            <person name="de Melo A.L.T.M."/>
            <person name="Pandolfi V."/>
            <person name="Bustamante F.O."/>
            <person name="Brasileiro-Vidal A.C."/>
            <person name="Benko-Iseppon A.M."/>
        </authorList>
    </citation>
    <scope>NUCLEOTIDE SEQUENCE [LARGE SCALE GENOMIC DNA]</scope>
    <source>
        <tissue evidence="1">Leaves</tissue>
    </source>
</reference>
<comment type="caution">
    <text evidence="1">The sequence shown here is derived from an EMBL/GenBank/DDBJ whole genome shotgun (WGS) entry which is preliminary data.</text>
</comment>
<evidence type="ECO:0000313" key="2">
    <source>
        <dbReference type="Proteomes" id="UP001341840"/>
    </source>
</evidence>
<evidence type="ECO:0000313" key="1">
    <source>
        <dbReference type="EMBL" id="MED6112728.1"/>
    </source>
</evidence>